<dbReference type="Pfam" id="PF02585">
    <property type="entry name" value="PIG-L"/>
    <property type="match status" value="1"/>
</dbReference>
<gene>
    <name evidence="1" type="ordered locus">Acid345_2086</name>
</gene>
<dbReference type="AlphaFoldDB" id="Q1IPW3"/>
<accession>Q1IPW3</accession>
<dbReference type="eggNOG" id="COG2120">
    <property type="taxonomic scope" value="Bacteria"/>
</dbReference>
<evidence type="ECO:0000313" key="1">
    <source>
        <dbReference type="EMBL" id="ABF41087.1"/>
    </source>
</evidence>
<reference evidence="1 2" key="1">
    <citation type="journal article" date="2009" name="Appl. Environ. Microbiol.">
        <title>Three genomes from the phylum Acidobacteria provide insight into the lifestyles of these microorganisms in soils.</title>
        <authorList>
            <person name="Ward N.L."/>
            <person name="Challacombe J.F."/>
            <person name="Janssen P.H."/>
            <person name="Henrissat B."/>
            <person name="Coutinho P.M."/>
            <person name="Wu M."/>
            <person name="Xie G."/>
            <person name="Haft D.H."/>
            <person name="Sait M."/>
            <person name="Badger J."/>
            <person name="Barabote R.D."/>
            <person name="Bradley B."/>
            <person name="Brettin T.S."/>
            <person name="Brinkac L.M."/>
            <person name="Bruce D."/>
            <person name="Creasy T."/>
            <person name="Daugherty S.C."/>
            <person name="Davidsen T.M."/>
            <person name="DeBoy R.T."/>
            <person name="Detter J.C."/>
            <person name="Dodson R.J."/>
            <person name="Durkin A.S."/>
            <person name="Ganapathy A."/>
            <person name="Gwinn-Giglio M."/>
            <person name="Han C.S."/>
            <person name="Khouri H."/>
            <person name="Kiss H."/>
            <person name="Kothari S.P."/>
            <person name="Madupu R."/>
            <person name="Nelson K.E."/>
            <person name="Nelson W.C."/>
            <person name="Paulsen I."/>
            <person name="Penn K."/>
            <person name="Ren Q."/>
            <person name="Rosovitz M.J."/>
            <person name="Selengut J.D."/>
            <person name="Shrivastava S."/>
            <person name="Sullivan S.A."/>
            <person name="Tapia R."/>
            <person name="Thompson L.S."/>
            <person name="Watkins K.L."/>
            <person name="Yang Q."/>
            <person name="Yu C."/>
            <person name="Zafar N."/>
            <person name="Zhou L."/>
            <person name="Kuske C.R."/>
        </authorList>
    </citation>
    <scope>NUCLEOTIDE SEQUENCE [LARGE SCALE GENOMIC DNA]</scope>
    <source>
        <strain evidence="1 2">Ellin345</strain>
    </source>
</reference>
<proteinExistence type="predicted"/>
<dbReference type="PANTHER" id="PTHR12993">
    <property type="entry name" value="N-ACETYLGLUCOSAMINYL-PHOSPHATIDYLINOSITOL DE-N-ACETYLASE-RELATED"/>
    <property type="match status" value="1"/>
</dbReference>
<dbReference type="RefSeq" id="WP_011522888.1">
    <property type="nucleotide sequence ID" value="NC_008009.1"/>
</dbReference>
<keyword evidence="2" id="KW-1185">Reference proteome</keyword>
<dbReference type="EMBL" id="CP000360">
    <property type="protein sequence ID" value="ABF41087.1"/>
    <property type="molecule type" value="Genomic_DNA"/>
</dbReference>
<name>Q1IPW3_KORVE</name>
<dbReference type="STRING" id="204669.Acid345_2086"/>
<dbReference type="InterPro" id="IPR003737">
    <property type="entry name" value="GlcNAc_PI_deacetylase-related"/>
</dbReference>
<dbReference type="GO" id="GO:0016811">
    <property type="term" value="F:hydrolase activity, acting on carbon-nitrogen (but not peptide) bonds, in linear amides"/>
    <property type="evidence" value="ECO:0007669"/>
    <property type="project" value="TreeGrafter"/>
</dbReference>
<dbReference type="EnsemblBacteria" id="ABF41087">
    <property type="protein sequence ID" value="ABF41087"/>
    <property type="gene ID" value="Acid345_2086"/>
</dbReference>
<dbReference type="KEGG" id="aba:Acid345_2086"/>
<dbReference type="Gene3D" id="3.40.50.10320">
    <property type="entry name" value="LmbE-like"/>
    <property type="match status" value="1"/>
</dbReference>
<dbReference type="PANTHER" id="PTHR12993:SF11">
    <property type="entry name" value="N-ACETYLGLUCOSAMINYL-PHOSPHATIDYLINOSITOL DE-N-ACETYLASE"/>
    <property type="match status" value="1"/>
</dbReference>
<protein>
    <submittedName>
        <fullName evidence="1">LmbE-like protein</fullName>
    </submittedName>
</protein>
<organism evidence="1 2">
    <name type="scientific">Koribacter versatilis (strain Ellin345)</name>
    <dbReference type="NCBI Taxonomy" id="204669"/>
    <lineage>
        <taxon>Bacteria</taxon>
        <taxon>Pseudomonadati</taxon>
        <taxon>Acidobacteriota</taxon>
        <taxon>Terriglobia</taxon>
        <taxon>Terriglobales</taxon>
        <taxon>Candidatus Korobacteraceae</taxon>
        <taxon>Candidatus Korobacter</taxon>
    </lineage>
</organism>
<dbReference type="SUPFAM" id="SSF102588">
    <property type="entry name" value="LmbE-like"/>
    <property type="match status" value="1"/>
</dbReference>
<sequence length="262" mass="29689">MDPLAPLLNRTLVLVAHPDDESISCGALLQRVREPIVVYATDGGPQDEYFWGRYGSREKYVAIRRAEAHDACAAVGVSEVLWLADDAGCQFQDQRLFRNLPAAADALRKLVRQHTPDVILTLAYEGGHPDHDSCNFLGRQIADECSLLAWEAPLYFRKGGDDILLQEFHSTNGTEIEFVPTAEELRRKRTMCEAYVSQQGTVAIFENNLRETFRPMARYDYSRPPHDGVLNYEAWQWPIKGQQVADKFMEYLQGAPRAESAR</sequence>
<dbReference type="Proteomes" id="UP000002432">
    <property type="component" value="Chromosome"/>
</dbReference>
<dbReference type="InterPro" id="IPR024078">
    <property type="entry name" value="LmbE-like_dom_sf"/>
</dbReference>
<evidence type="ECO:0000313" key="2">
    <source>
        <dbReference type="Proteomes" id="UP000002432"/>
    </source>
</evidence>
<dbReference type="HOGENOM" id="CLU_076285_0_0_0"/>